<accession>A0A180GFB4</accession>
<dbReference type="EMBL" id="ADAS02000086">
    <property type="protein sequence ID" value="OAV91138.1"/>
    <property type="molecule type" value="Genomic_DNA"/>
</dbReference>
<gene>
    <name evidence="3" type="ORF">PTTG_28078</name>
</gene>
<keyword evidence="2" id="KW-0732">Signal</keyword>
<feature type="compositionally biased region" description="Low complexity" evidence="1">
    <location>
        <begin position="30"/>
        <end position="47"/>
    </location>
</feature>
<keyword evidence="5" id="KW-1185">Reference proteome</keyword>
<proteinExistence type="predicted"/>
<reference evidence="4 5" key="3">
    <citation type="journal article" date="2017" name="G3 (Bethesda)">
        <title>Comparative analysis highlights variable genome content of wheat rusts and divergence of the mating loci.</title>
        <authorList>
            <person name="Cuomo C.A."/>
            <person name="Bakkeren G."/>
            <person name="Khalil H.B."/>
            <person name="Panwar V."/>
            <person name="Joly D."/>
            <person name="Linning R."/>
            <person name="Sakthikumar S."/>
            <person name="Song X."/>
            <person name="Adiconis X."/>
            <person name="Fan L."/>
            <person name="Goldberg J.M."/>
            <person name="Levin J.Z."/>
            <person name="Young S."/>
            <person name="Zeng Q."/>
            <person name="Anikster Y."/>
            <person name="Bruce M."/>
            <person name="Wang M."/>
            <person name="Yin C."/>
            <person name="McCallum B."/>
            <person name="Szabo L.J."/>
            <person name="Hulbert S."/>
            <person name="Chen X."/>
            <person name="Fellers J.P."/>
        </authorList>
    </citation>
    <scope>NUCLEOTIDE SEQUENCE</scope>
    <source>
        <strain evidence="5">Isolate 1-1 / race 1 (BBBD)</strain>
        <strain evidence="4">isolate 1-1 / race 1 (BBBD)</strain>
    </source>
</reference>
<evidence type="ECO:0000256" key="1">
    <source>
        <dbReference type="SAM" id="MobiDB-lite"/>
    </source>
</evidence>
<reference evidence="4" key="4">
    <citation type="submission" date="2025-05" db="UniProtKB">
        <authorList>
            <consortium name="EnsemblFungi"/>
        </authorList>
    </citation>
    <scope>IDENTIFICATION</scope>
    <source>
        <strain evidence="4">isolate 1-1 / race 1 (BBBD)</strain>
    </source>
</reference>
<evidence type="ECO:0000313" key="3">
    <source>
        <dbReference type="EMBL" id="OAV91138.1"/>
    </source>
</evidence>
<evidence type="ECO:0000256" key="2">
    <source>
        <dbReference type="SAM" id="SignalP"/>
    </source>
</evidence>
<dbReference type="Proteomes" id="UP000005240">
    <property type="component" value="Unassembled WGS sequence"/>
</dbReference>
<sequence>MIAKTRLYGFLLLLPGIFKRVASSEGAIFSSPGRTSRSGSTSKNGSGLTESQIPEHMDWERTPQLLPLFQLDPTRYASNMDEDQEAREIPTGVDMFPAHEEHVASYYPSADLTLSVGPAAHHDQVARPPNDAHSPLQEQGGLWAPRGMHLSRNTDLFKQLGLGGIIPLTDRLPFSHSTSSVMQPLRNEDLASTTAAPDLNKKNLKNSWLQWREDLRLDSACNQPQSGLCYSIHGPGI</sequence>
<evidence type="ECO:0000313" key="5">
    <source>
        <dbReference type="Proteomes" id="UP000005240"/>
    </source>
</evidence>
<dbReference type="AlphaFoldDB" id="A0A180GFB4"/>
<feature type="region of interest" description="Disordered" evidence="1">
    <location>
        <begin position="29"/>
        <end position="57"/>
    </location>
</feature>
<dbReference type="EnsemblFungi" id="PTTG_28078-t43_1">
    <property type="protein sequence ID" value="PTTG_28078-t43_1-p1"/>
    <property type="gene ID" value="PTTG_28078"/>
</dbReference>
<protein>
    <submittedName>
        <fullName evidence="3 4">Uncharacterized protein</fullName>
    </submittedName>
</protein>
<feature type="chain" id="PRO_5008109858" evidence="2">
    <location>
        <begin position="24"/>
        <end position="237"/>
    </location>
</feature>
<evidence type="ECO:0000313" key="4">
    <source>
        <dbReference type="EnsemblFungi" id="PTTG_28078-t43_1-p1"/>
    </source>
</evidence>
<reference evidence="3" key="2">
    <citation type="submission" date="2016-05" db="EMBL/GenBank/DDBJ databases">
        <title>Comparative analysis highlights variable genome content of wheat rusts and divergence of the mating loci.</title>
        <authorList>
            <person name="Cuomo C.A."/>
            <person name="Bakkeren G."/>
            <person name="Szabo L."/>
            <person name="Khalil H."/>
            <person name="Joly D."/>
            <person name="Goldberg J."/>
            <person name="Young S."/>
            <person name="Zeng Q."/>
            <person name="Fellers J."/>
        </authorList>
    </citation>
    <scope>NUCLEOTIDE SEQUENCE [LARGE SCALE GENOMIC DNA]</scope>
    <source>
        <strain evidence="3">1-1 BBBD Race 1</strain>
    </source>
</reference>
<reference evidence="3" key="1">
    <citation type="submission" date="2009-11" db="EMBL/GenBank/DDBJ databases">
        <authorList>
            <consortium name="The Broad Institute Genome Sequencing Platform"/>
            <person name="Ward D."/>
            <person name="Feldgarden M."/>
            <person name="Earl A."/>
            <person name="Young S.K."/>
            <person name="Zeng Q."/>
            <person name="Koehrsen M."/>
            <person name="Alvarado L."/>
            <person name="Berlin A."/>
            <person name="Bochicchio J."/>
            <person name="Borenstein D."/>
            <person name="Chapman S.B."/>
            <person name="Chen Z."/>
            <person name="Engels R."/>
            <person name="Freedman E."/>
            <person name="Gellesch M."/>
            <person name="Goldberg J."/>
            <person name="Griggs A."/>
            <person name="Gujja S."/>
            <person name="Heilman E."/>
            <person name="Heiman D."/>
            <person name="Hepburn T."/>
            <person name="Howarth C."/>
            <person name="Jen D."/>
            <person name="Larson L."/>
            <person name="Lewis B."/>
            <person name="Mehta T."/>
            <person name="Park D."/>
            <person name="Pearson M."/>
            <person name="Roberts A."/>
            <person name="Saif S."/>
            <person name="Shea T."/>
            <person name="Shenoy N."/>
            <person name="Sisk P."/>
            <person name="Stolte C."/>
            <person name="Sykes S."/>
            <person name="Thomson T."/>
            <person name="Walk T."/>
            <person name="White J."/>
            <person name="Yandava C."/>
            <person name="Izard J."/>
            <person name="Baranova O.V."/>
            <person name="Blanton J.M."/>
            <person name="Tanner A.C."/>
            <person name="Dewhirst F.E."/>
            <person name="Haas B."/>
            <person name="Nusbaum C."/>
            <person name="Birren B."/>
        </authorList>
    </citation>
    <scope>NUCLEOTIDE SEQUENCE [LARGE SCALE GENOMIC DNA]</scope>
    <source>
        <strain evidence="3">1-1 BBBD Race 1</strain>
    </source>
</reference>
<name>A0A180GFB4_PUCT1</name>
<dbReference type="VEuPathDB" id="FungiDB:PTTG_28078"/>
<feature type="signal peptide" evidence="2">
    <location>
        <begin position="1"/>
        <end position="23"/>
    </location>
</feature>
<organism evidence="3">
    <name type="scientific">Puccinia triticina (isolate 1-1 / race 1 (BBBD))</name>
    <name type="common">Brown leaf rust fungus</name>
    <dbReference type="NCBI Taxonomy" id="630390"/>
    <lineage>
        <taxon>Eukaryota</taxon>
        <taxon>Fungi</taxon>
        <taxon>Dikarya</taxon>
        <taxon>Basidiomycota</taxon>
        <taxon>Pucciniomycotina</taxon>
        <taxon>Pucciniomycetes</taxon>
        <taxon>Pucciniales</taxon>
        <taxon>Pucciniaceae</taxon>
        <taxon>Puccinia</taxon>
    </lineage>
</organism>